<dbReference type="InterPro" id="IPR000014">
    <property type="entry name" value="PAS"/>
</dbReference>
<dbReference type="EMBL" id="FNUY01000008">
    <property type="protein sequence ID" value="SEG66214.1"/>
    <property type="molecule type" value="Genomic_DNA"/>
</dbReference>
<dbReference type="PANTHER" id="PTHR45138:SF9">
    <property type="entry name" value="DIGUANYLATE CYCLASE DGCM-RELATED"/>
    <property type="match status" value="1"/>
</dbReference>
<evidence type="ECO:0000256" key="3">
    <source>
        <dbReference type="SAM" id="Coils"/>
    </source>
</evidence>
<dbReference type="SMART" id="SM00267">
    <property type="entry name" value="GGDEF"/>
    <property type="match status" value="1"/>
</dbReference>
<dbReference type="Proteomes" id="UP000236743">
    <property type="component" value="Unassembled WGS sequence"/>
</dbReference>
<protein>
    <recommendedName>
        <fullName evidence="1">diguanylate cyclase</fullName>
        <ecNumber evidence="1">2.7.7.65</ecNumber>
    </recommendedName>
</protein>
<dbReference type="InterPro" id="IPR050469">
    <property type="entry name" value="Diguanylate_Cyclase"/>
</dbReference>
<evidence type="ECO:0000259" key="4">
    <source>
        <dbReference type="PROSITE" id="PS50887"/>
    </source>
</evidence>
<accession>A0A1H6BZS9</accession>
<feature type="domain" description="GGDEF" evidence="4">
    <location>
        <begin position="289"/>
        <end position="423"/>
    </location>
</feature>
<dbReference type="InterPro" id="IPR029787">
    <property type="entry name" value="Nucleotide_cyclase"/>
</dbReference>
<dbReference type="AlphaFoldDB" id="A0A1H6BZS9"/>
<dbReference type="SMART" id="SM00091">
    <property type="entry name" value="PAS"/>
    <property type="match status" value="2"/>
</dbReference>
<comment type="catalytic activity">
    <reaction evidence="2">
        <text>2 GTP = 3',3'-c-di-GMP + 2 diphosphate</text>
        <dbReference type="Rhea" id="RHEA:24898"/>
        <dbReference type="ChEBI" id="CHEBI:33019"/>
        <dbReference type="ChEBI" id="CHEBI:37565"/>
        <dbReference type="ChEBI" id="CHEBI:58805"/>
        <dbReference type="EC" id="2.7.7.65"/>
    </reaction>
</comment>
<dbReference type="InterPro" id="IPR035965">
    <property type="entry name" value="PAS-like_dom_sf"/>
</dbReference>
<dbReference type="Gene3D" id="3.30.70.270">
    <property type="match status" value="1"/>
</dbReference>
<evidence type="ECO:0000313" key="6">
    <source>
        <dbReference type="Proteomes" id="UP000236743"/>
    </source>
</evidence>
<evidence type="ECO:0000313" key="5">
    <source>
        <dbReference type="EMBL" id="SEG66214.1"/>
    </source>
</evidence>
<dbReference type="FunFam" id="3.30.70.270:FF:000001">
    <property type="entry name" value="Diguanylate cyclase domain protein"/>
    <property type="match status" value="1"/>
</dbReference>
<sequence>MILTAYLCDSLDALGIAACEFDLEHRTTAWNRTFTEFFPEHAAHVHVGEPYAENLRRFYRGRLGADEVCEIERYVAEGIARHQNQTQPYEFTHRHRRLRVSSLEAPGGSRLRLWQQIVLEGATTRQPAPVFDALEYIPDGATILSADDRILATNAEFRRLYDIPHDRVIVGLTLDEIIAEAWRFGPSTGALRATIRNGLRYDGAPFEVELPGNRWRRVIVRHADDGLGYFTHADITANKRQQQEILEAQEALRRANAELSRLATTDALTGLANRRRFADALALEAARQQSLGLILVDVDHFKAINDRFGHPAGDACLNSIAAAIAAVVPAAKALVARIGGEEFGVVLSNTGLKEARSFAAGIRQAVASLPWSALQTGLDKITISVGVCAGAGPLDPAEMQLAADRALYVAKRAGRDRVEVVTLNSLSVCRRDTAQQG</sequence>
<dbReference type="PANTHER" id="PTHR45138">
    <property type="entry name" value="REGULATORY COMPONENTS OF SENSORY TRANSDUCTION SYSTEM"/>
    <property type="match status" value="1"/>
</dbReference>
<dbReference type="CDD" id="cd01949">
    <property type="entry name" value="GGDEF"/>
    <property type="match status" value="1"/>
</dbReference>
<dbReference type="InterPro" id="IPR000160">
    <property type="entry name" value="GGDEF_dom"/>
</dbReference>
<dbReference type="OrthoDB" id="9812260at2"/>
<dbReference type="GO" id="GO:1902201">
    <property type="term" value="P:negative regulation of bacterial-type flagellum-dependent cell motility"/>
    <property type="evidence" value="ECO:0007669"/>
    <property type="project" value="TreeGrafter"/>
</dbReference>
<dbReference type="Pfam" id="PF12860">
    <property type="entry name" value="PAS_7"/>
    <property type="match status" value="1"/>
</dbReference>
<dbReference type="Pfam" id="PF00990">
    <property type="entry name" value="GGDEF"/>
    <property type="match status" value="1"/>
</dbReference>
<proteinExistence type="predicted"/>
<feature type="coiled-coil region" evidence="3">
    <location>
        <begin position="238"/>
        <end position="265"/>
    </location>
</feature>
<organism evidence="5 6">
    <name type="scientific">Bosea lathyri</name>
    <dbReference type="NCBI Taxonomy" id="1036778"/>
    <lineage>
        <taxon>Bacteria</taxon>
        <taxon>Pseudomonadati</taxon>
        <taxon>Pseudomonadota</taxon>
        <taxon>Alphaproteobacteria</taxon>
        <taxon>Hyphomicrobiales</taxon>
        <taxon>Boseaceae</taxon>
        <taxon>Bosea</taxon>
    </lineage>
</organism>
<evidence type="ECO:0000256" key="2">
    <source>
        <dbReference type="ARBA" id="ARBA00034247"/>
    </source>
</evidence>
<evidence type="ECO:0000256" key="1">
    <source>
        <dbReference type="ARBA" id="ARBA00012528"/>
    </source>
</evidence>
<reference evidence="5 6" key="1">
    <citation type="submission" date="2016-10" db="EMBL/GenBank/DDBJ databases">
        <authorList>
            <person name="de Groot N.N."/>
        </authorList>
    </citation>
    <scope>NUCLEOTIDE SEQUENCE [LARGE SCALE GENOMIC DNA]</scope>
    <source>
        <strain evidence="5 6">DSM 26656</strain>
    </source>
</reference>
<keyword evidence="6" id="KW-1185">Reference proteome</keyword>
<dbReference type="NCBIfam" id="TIGR00254">
    <property type="entry name" value="GGDEF"/>
    <property type="match status" value="1"/>
</dbReference>
<dbReference type="SUPFAM" id="SSF55073">
    <property type="entry name" value="Nucleotide cyclase"/>
    <property type="match status" value="1"/>
</dbReference>
<dbReference type="Gene3D" id="3.30.450.20">
    <property type="entry name" value="PAS domain"/>
    <property type="match status" value="1"/>
</dbReference>
<dbReference type="GO" id="GO:0043709">
    <property type="term" value="P:cell adhesion involved in single-species biofilm formation"/>
    <property type="evidence" value="ECO:0007669"/>
    <property type="project" value="TreeGrafter"/>
</dbReference>
<gene>
    <name evidence="5" type="ORF">SAMN04488115_108247</name>
</gene>
<dbReference type="SUPFAM" id="SSF55785">
    <property type="entry name" value="PYP-like sensor domain (PAS domain)"/>
    <property type="match status" value="1"/>
</dbReference>
<name>A0A1H6BZS9_9HYPH</name>
<dbReference type="EC" id="2.7.7.65" evidence="1"/>
<dbReference type="GO" id="GO:0052621">
    <property type="term" value="F:diguanylate cyclase activity"/>
    <property type="evidence" value="ECO:0007669"/>
    <property type="project" value="UniProtKB-EC"/>
</dbReference>
<keyword evidence="3" id="KW-0175">Coiled coil</keyword>
<dbReference type="GO" id="GO:0005886">
    <property type="term" value="C:plasma membrane"/>
    <property type="evidence" value="ECO:0007669"/>
    <property type="project" value="TreeGrafter"/>
</dbReference>
<dbReference type="RefSeq" id="WP_103874192.1">
    <property type="nucleotide sequence ID" value="NZ_FNUY01000008.1"/>
</dbReference>
<dbReference type="InterPro" id="IPR043128">
    <property type="entry name" value="Rev_trsase/Diguanyl_cyclase"/>
</dbReference>
<dbReference type="PROSITE" id="PS50887">
    <property type="entry name" value="GGDEF"/>
    <property type="match status" value="1"/>
</dbReference>